<dbReference type="HOGENOM" id="CLU_1801302_0_0_1"/>
<protein>
    <submittedName>
        <fullName evidence="1">Uncharacterized protein</fullName>
    </submittedName>
</protein>
<dbReference type="AlphaFoldDB" id="T1GDQ3"/>
<dbReference type="EMBL" id="CAQQ02022057">
    <property type="status" value="NOT_ANNOTATED_CDS"/>
    <property type="molecule type" value="Genomic_DNA"/>
</dbReference>
<reference evidence="1" key="2">
    <citation type="submission" date="2015-06" db="UniProtKB">
        <authorList>
            <consortium name="EnsemblMetazoa"/>
        </authorList>
    </citation>
    <scope>IDENTIFICATION</scope>
</reference>
<evidence type="ECO:0000313" key="1">
    <source>
        <dbReference type="EnsemblMetazoa" id="MESCA001445-PA"/>
    </source>
</evidence>
<organism evidence="1 2">
    <name type="scientific">Megaselia scalaris</name>
    <name type="common">Humpbacked fly</name>
    <name type="synonym">Phora scalaris</name>
    <dbReference type="NCBI Taxonomy" id="36166"/>
    <lineage>
        <taxon>Eukaryota</taxon>
        <taxon>Metazoa</taxon>
        <taxon>Ecdysozoa</taxon>
        <taxon>Arthropoda</taxon>
        <taxon>Hexapoda</taxon>
        <taxon>Insecta</taxon>
        <taxon>Pterygota</taxon>
        <taxon>Neoptera</taxon>
        <taxon>Endopterygota</taxon>
        <taxon>Diptera</taxon>
        <taxon>Brachycera</taxon>
        <taxon>Muscomorpha</taxon>
        <taxon>Platypezoidea</taxon>
        <taxon>Phoridae</taxon>
        <taxon>Megaseliini</taxon>
        <taxon>Megaselia</taxon>
    </lineage>
</organism>
<sequence>FYNSHGIDIETEKQLKRLENNTNIHNNEKSQENVFPENYIKSRNTPFKKYIRIKINKLTQNQIDKLNAELKNNKSISTTENSKDCEIYEKLPEISNFTNGTDMGNMKNCDRSEQLQEIPTFSNEDISKEVLAKNKKVKGKTTSQ</sequence>
<reference evidence="2" key="1">
    <citation type="submission" date="2013-02" db="EMBL/GenBank/DDBJ databases">
        <authorList>
            <person name="Hughes D."/>
        </authorList>
    </citation>
    <scope>NUCLEOTIDE SEQUENCE</scope>
    <source>
        <strain>Durham</strain>
        <strain evidence="2">NC isolate 2 -- Noor lab</strain>
    </source>
</reference>
<name>T1GDQ3_MEGSC</name>
<keyword evidence="2" id="KW-1185">Reference proteome</keyword>
<dbReference type="EnsemblMetazoa" id="MESCA001445-RA">
    <property type="protein sequence ID" value="MESCA001445-PA"/>
    <property type="gene ID" value="MESCA001445"/>
</dbReference>
<dbReference type="Proteomes" id="UP000015102">
    <property type="component" value="Unassembled WGS sequence"/>
</dbReference>
<proteinExistence type="predicted"/>
<accession>T1GDQ3</accession>
<evidence type="ECO:0000313" key="2">
    <source>
        <dbReference type="Proteomes" id="UP000015102"/>
    </source>
</evidence>